<protein>
    <submittedName>
        <fullName evidence="2">SNARE associated Golgi protein</fullName>
    </submittedName>
</protein>
<evidence type="ECO:0000256" key="1">
    <source>
        <dbReference type="SAM" id="Phobius"/>
    </source>
</evidence>
<reference evidence="2 3" key="1">
    <citation type="journal article" date="2011" name="J. Bacteriol.">
        <title>Genome sequence of the verrucomicrobium Opitutus terrae PB90-1, an abundant inhabitant of rice paddy soil ecosystems.</title>
        <authorList>
            <person name="van Passel M.W."/>
            <person name="Kant R."/>
            <person name="Palva A."/>
            <person name="Copeland A."/>
            <person name="Lucas S."/>
            <person name="Lapidus A."/>
            <person name="Glavina del Rio T."/>
            <person name="Pitluck S."/>
            <person name="Goltsman E."/>
            <person name="Clum A."/>
            <person name="Sun H."/>
            <person name="Schmutz J."/>
            <person name="Larimer F.W."/>
            <person name="Land M.L."/>
            <person name="Hauser L."/>
            <person name="Kyrpides N."/>
            <person name="Mikhailova N."/>
            <person name="Richardson P.P."/>
            <person name="Janssen P.H."/>
            <person name="de Vos W.M."/>
            <person name="Smidt H."/>
        </authorList>
    </citation>
    <scope>NUCLEOTIDE SEQUENCE [LARGE SCALE GENOMIC DNA]</scope>
    <source>
        <strain evidence="3">DSM 11246 / JCM 15787 / PB90-1</strain>
    </source>
</reference>
<name>B1ZVI3_OPITP</name>
<evidence type="ECO:0000313" key="2">
    <source>
        <dbReference type="EMBL" id="ACB74080.1"/>
    </source>
</evidence>
<feature type="transmembrane region" description="Helical" evidence="1">
    <location>
        <begin position="122"/>
        <end position="141"/>
    </location>
</feature>
<feature type="transmembrane region" description="Helical" evidence="1">
    <location>
        <begin position="186"/>
        <end position="204"/>
    </location>
</feature>
<keyword evidence="3" id="KW-1185">Reference proteome</keyword>
<sequence length="225" mass="24868">MPRTFLGFEFDRRTVVKLVLVVLAIAALSLLYRQIDVAALHRRAEAINGVWVFVLMTVLPLIGFPVSVTHAVAGVRFGLGLGWALVAISIVLQLLASYALVKSLPGFFSHRFERVRQRLPHTAHVPLTLFTLLLPGVPYFAKNYVLPLAGVPLRTYLLWSAPIHIARSIVGILFGDMSDNLTPARVTGFALYTIAITATCAWAFRRLQAQVPDPRSAAGDRTRRE</sequence>
<dbReference type="KEGG" id="ote:Oter_0792"/>
<dbReference type="EMBL" id="CP001032">
    <property type="protein sequence ID" value="ACB74080.1"/>
    <property type="molecule type" value="Genomic_DNA"/>
</dbReference>
<feature type="transmembrane region" description="Helical" evidence="1">
    <location>
        <begin position="15"/>
        <end position="35"/>
    </location>
</feature>
<gene>
    <name evidence="2" type="ordered locus">Oter_0792</name>
</gene>
<dbReference type="HOGENOM" id="CLU_1228881_0_0_0"/>
<accession>B1ZVI3</accession>
<keyword evidence="1" id="KW-0472">Membrane</keyword>
<organism evidence="2 3">
    <name type="scientific">Opitutus terrae (strain DSM 11246 / JCM 15787 / PB90-1)</name>
    <dbReference type="NCBI Taxonomy" id="452637"/>
    <lineage>
        <taxon>Bacteria</taxon>
        <taxon>Pseudomonadati</taxon>
        <taxon>Verrucomicrobiota</taxon>
        <taxon>Opitutia</taxon>
        <taxon>Opitutales</taxon>
        <taxon>Opitutaceae</taxon>
        <taxon>Opitutus</taxon>
    </lineage>
</organism>
<dbReference type="AlphaFoldDB" id="B1ZVI3"/>
<keyword evidence="1" id="KW-0812">Transmembrane</keyword>
<proteinExistence type="predicted"/>
<keyword evidence="1" id="KW-1133">Transmembrane helix</keyword>
<dbReference type="eggNOG" id="COG0398">
    <property type="taxonomic scope" value="Bacteria"/>
</dbReference>
<dbReference type="Proteomes" id="UP000007013">
    <property type="component" value="Chromosome"/>
</dbReference>
<feature type="transmembrane region" description="Helical" evidence="1">
    <location>
        <begin position="80"/>
        <end position="101"/>
    </location>
</feature>
<feature type="transmembrane region" description="Helical" evidence="1">
    <location>
        <begin position="47"/>
        <end position="68"/>
    </location>
</feature>
<evidence type="ECO:0000313" key="3">
    <source>
        <dbReference type="Proteomes" id="UP000007013"/>
    </source>
</evidence>
<dbReference type="RefSeq" id="WP_012373618.1">
    <property type="nucleotide sequence ID" value="NC_010571.1"/>
</dbReference>